<name>A0A0J6XK52_9ACTN</name>
<sequence>MTARGAGDPAERDAGDSRTGGLLPSIRSVPGAGARRRTDLRTKVNESTWDAALGRVTDHDRMIIDHLLKGDLAA</sequence>
<accession>A0A0J6XK52</accession>
<proteinExistence type="predicted"/>
<evidence type="ECO:0000256" key="1">
    <source>
        <dbReference type="SAM" id="MobiDB-lite"/>
    </source>
</evidence>
<dbReference type="EMBL" id="LFML01000126">
    <property type="protein sequence ID" value="KMO94622.1"/>
    <property type="molecule type" value="Genomic_DNA"/>
</dbReference>
<dbReference type="PATRIC" id="fig|66430.4.peg.1480"/>
<protein>
    <submittedName>
        <fullName evidence="2">Uncharacterized protein</fullName>
    </submittedName>
</protein>
<dbReference type="STRING" id="66430.ACS04_28985"/>
<comment type="caution">
    <text evidence="2">The sequence shown here is derived from an EMBL/GenBank/DDBJ whole genome shotgun (WGS) entry which is preliminary data.</text>
</comment>
<dbReference type="Proteomes" id="UP000035932">
    <property type="component" value="Unassembled WGS sequence"/>
</dbReference>
<evidence type="ECO:0000313" key="3">
    <source>
        <dbReference type="Proteomes" id="UP000035932"/>
    </source>
</evidence>
<reference evidence="2 3" key="1">
    <citation type="submission" date="2015-06" db="EMBL/GenBank/DDBJ databases">
        <title>Recapitulation of the evolution of biosynthetic gene clusters reveals hidden chemical diversity on bacterial genomes.</title>
        <authorList>
            <person name="Cruz-Morales P."/>
            <person name="Martinez-Guerrero C."/>
            <person name="Morales-Escalante M.A."/>
            <person name="Yanez-Guerra L.A."/>
            <person name="Kopp J.F."/>
            <person name="Feldmann J."/>
            <person name="Ramos-Aboites H.E."/>
            <person name="Barona-Gomez F."/>
        </authorList>
    </citation>
    <scope>NUCLEOTIDE SEQUENCE [LARGE SCALE GENOMIC DNA]</scope>
    <source>
        <strain evidence="2 3">ATCC 31245</strain>
    </source>
</reference>
<organism evidence="2 3">
    <name type="scientific">Streptomyces roseus</name>
    <dbReference type="NCBI Taxonomy" id="66430"/>
    <lineage>
        <taxon>Bacteria</taxon>
        <taxon>Bacillati</taxon>
        <taxon>Actinomycetota</taxon>
        <taxon>Actinomycetes</taxon>
        <taxon>Kitasatosporales</taxon>
        <taxon>Streptomycetaceae</taxon>
        <taxon>Streptomyces</taxon>
    </lineage>
</organism>
<gene>
    <name evidence="2" type="ORF">ACS04_28985</name>
</gene>
<evidence type="ECO:0000313" key="2">
    <source>
        <dbReference type="EMBL" id="KMO94622.1"/>
    </source>
</evidence>
<keyword evidence="3" id="KW-1185">Reference proteome</keyword>
<dbReference type="AlphaFoldDB" id="A0A0J6XK52"/>
<feature type="region of interest" description="Disordered" evidence="1">
    <location>
        <begin position="1"/>
        <end position="40"/>
    </location>
</feature>